<dbReference type="EMBL" id="PNFZ01000002">
    <property type="protein sequence ID" value="PMB98825.1"/>
    <property type="molecule type" value="Genomic_DNA"/>
</dbReference>
<feature type="region of interest" description="Disordered" evidence="1">
    <location>
        <begin position="36"/>
        <end position="69"/>
    </location>
</feature>
<evidence type="ECO:0000259" key="2">
    <source>
        <dbReference type="Pfam" id="PF13406"/>
    </source>
</evidence>
<dbReference type="AlphaFoldDB" id="A0A2N6PJH8"/>
<dbReference type="InterPro" id="IPR043426">
    <property type="entry name" value="MltB-like"/>
</dbReference>
<dbReference type="GO" id="GO:0008933">
    <property type="term" value="F:peptidoglycan lytic transglycosylase activity"/>
    <property type="evidence" value="ECO:0007669"/>
    <property type="project" value="TreeGrafter"/>
</dbReference>
<dbReference type="Proteomes" id="UP000235703">
    <property type="component" value="Unassembled WGS sequence"/>
</dbReference>
<organism evidence="3 4">
    <name type="scientific">Brevibacterium luteolum</name>
    <dbReference type="NCBI Taxonomy" id="199591"/>
    <lineage>
        <taxon>Bacteria</taxon>
        <taxon>Bacillati</taxon>
        <taxon>Actinomycetota</taxon>
        <taxon>Actinomycetes</taxon>
        <taxon>Micrococcales</taxon>
        <taxon>Brevibacteriaceae</taxon>
        <taxon>Brevibacterium</taxon>
    </lineage>
</organism>
<proteinExistence type="predicted"/>
<dbReference type="InterPro" id="IPR031304">
    <property type="entry name" value="SLT_2"/>
</dbReference>
<protein>
    <submittedName>
        <fullName evidence="3">Murein transglycosylase</fullName>
    </submittedName>
</protein>
<evidence type="ECO:0000256" key="1">
    <source>
        <dbReference type="SAM" id="MobiDB-lite"/>
    </source>
</evidence>
<dbReference type="Gene3D" id="1.10.530.10">
    <property type="match status" value="1"/>
</dbReference>
<name>A0A2N6PJH8_9MICO</name>
<dbReference type="OrthoDB" id="9796191at2"/>
<reference evidence="3 4" key="1">
    <citation type="submission" date="2017-09" db="EMBL/GenBank/DDBJ databases">
        <title>Bacterial strain isolated from the female urinary microbiota.</title>
        <authorList>
            <person name="Thomas-White K."/>
            <person name="Kumar N."/>
            <person name="Forster S."/>
            <person name="Putonti C."/>
            <person name="Lawley T."/>
            <person name="Wolfe A.J."/>
        </authorList>
    </citation>
    <scope>NUCLEOTIDE SEQUENCE [LARGE SCALE GENOMIC DNA]</scope>
    <source>
        <strain evidence="3 4">UMB0680</strain>
    </source>
</reference>
<dbReference type="GO" id="GO:0009253">
    <property type="term" value="P:peptidoglycan catabolic process"/>
    <property type="evidence" value="ECO:0007669"/>
    <property type="project" value="TreeGrafter"/>
</dbReference>
<feature type="compositionally biased region" description="Low complexity" evidence="1">
    <location>
        <begin position="271"/>
        <end position="280"/>
    </location>
</feature>
<dbReference type="RefSeq" id="WP_102161637.1">
    <property type="nucleotide sequence ID" value="NZ_JALXPL010000004.1"/>
</dbReference>
<dbReference type="PANTHER" id="PTHR30163:SF8">
    <property type="entry name" value="LYTIC MUREIN TRANSGLYCOSYLASE"/>
    <property type="match status" value="1"/>
</dbReference>
<dbReference type="SUPFAM" id="SSF53955">
    <property type="entry name" value="Lysozyme-like"/>
    <property type="match status" value="1"/>
</dbReference>
<keyword evidence="4" id="KW-1185">Reference proteome</keyword>
<sequence>MKPARLRAVGLIAFGLSLAVLTMLFLSDLVGAHQRARAQSPHDPRPTAEAVPTPAQEAPAGPDAGGGADTAQLQRTQVSSQWITDQSRRTGIPARVLQSYVAAEIWAARQFPQCGLRWNTLAGIGFVESAHGTLGGTSVTAAGTAAQPIIGPQLNGRGLARITDTDGGRLDQDRDFDRAVGPMQFLPATWQAFGIDGNGDGTADAQNIDDATASAAKYLCNGQRNLATPEGWTQAILAYNPSDAYVRAVFDAANRTAHASSGAPLTPPQPAQAGTQPPATDGAQPPGFGPSHQPGAQPSTPHPGAG</sequence>
<gene>
    <name evidence="3" type="ORF">CJ198_05860</name>
</gene>
<comment type="caution">
    <text evidence="3">The sequence shown here is derived from an EMBL/GenBank/DDBJ whole genome shotgun (WGS) entry which is preliminary data.</text>
</comment>
<accession>A0A2N6PJH8</accession>
<evidence type="ECO:0000313" key="4">
    <source>
        <dbReference type="Proteomes" id="UP000235703"/>
    </source>
</evidence>
<feature type="region of interest" description="Disordered" evidence="1">
    <location>
        <begin position="258"/>
        <end position="306"/>
    </location>
</feature>
<evidence type="ECO:0000313" key="3">
    <source>
        <dbReference type="EMBL" id="PMB98825.1"/>
    </source>
</evidence>
<dbReference type="Pfam" id="PF13406">
    <property type="entry name" value="SLT_2"/>
    <property type="match status" value="1"/>
</dbReference>
<feature type="domain" description="Transglycosylase SLT" evidence="2">
    <location>
        <begin position="179"/>
        <end position="220"/>
    </location>
</feature>
<dbReference type="CDD" id="cd13399">
    <property type="entry name" value="Slt35-like"/>
    <property type="match status" value="1"/>
</dbReference>
<dbReference type="PANTHER" id="PTHR30163">
    <property type="entry name" value="MEMBRANE-BOUND LYTIC MUREIN TRANSGLYCOSYLASE B"/>
    <property type="match status" value="1"/>
</dbReference>
<dbReference type="InterPro" id="IPR023346">
    <property type="entry name" value="Lysozyme-like_dom_sf"/>
</dbReference>